<dbReference type="EMBL" id="AQQR01000037">
    <property type="protein sequence ID" value="OWU66791.1"/>
    <property type="molecule type" value="Genomic_DNA"/>
</dbReference>
<dbReference type="Pfam" id="PF13443">
    <property type="entry name" value="HTH_26"/>
    <property type="match status" value="1"/>
</dbReference>
<dbReference type="AlphaFoldDB" id="A0A225NAE1"/>
<dbReference type="GO" id="GO:0003677">
    <property type="term" value="F:DNA binding"/>
    <property type="evidence" value="ECO:0007669"/>
    <property type="project" value="InterPro"/>
</dbReference>
<dbReference type="RefSeq" id="WP_088652969.1">
    <property type="nucleotide sequence ID" value="NZ_AQQR01000037.1"/>
</dbReference>
<feature type="domain" description="HTH cro/C1-type" evidence="1">
    <location>
        <begin position="40"/>
        <end position="89"/>
    </location>
</feature>
<accession>A0A225NAE1</accession>
<reference evidence="2 3" key="1">
    <citation type="submission" date="2013-04" db="EMBL/GenBank/DDBJ databases">
        <title>Oceanicola sp. 22II1-22F33 Genome Sequencing.</title>
        <authorList>
            <person name="Lai Q."/>
            <person name="Li G."/>
            <person name="Shao Z."/>
        </authorList>
    </citation>
    <scope>NUCLEOTIDE SEQUENCE [LARGE SCALE GENOMIC DNA]</scope>
    <source>
        <strain evidence="2 3">22II1-22F33</strain>
    </source>
</reference>
<dbReference type="SUPFAM" id="SSF47413">
    <property type="entry name" value="lambda repressor-like DNA-binding domains"/>
    <property type="match status" value="1"/>
</dbReference>
<keyword evidence="3" id="KW-1185">Reference proteome</keyword>
<dbReference type="InterPro" id="IPR010982">
    <property type="entry name" value="Lambda_DNA-bd_dom_sf"/>
</dbReference>
<proteinExistence type="predicted"/>
<evidence type="ECO:0000259" key="1">
    <source>
        <dbReference type="Pfam" id="PF13443"/>
    </source>
</evidence>
<gene>
    <name evidence="2" type="ORF">ATO3_27400</name>
</gene>
<dbReference type="Proteomes" id="UP000215377">
    <property type="component" value="Unassembled WGS sequence"/>
</dbReference>
<dbReference type="Gene3D" id="1.10.260.40">
    <property type="entry name" value="lambda repressor-like DNA-binding domains"/>
    <property type="match status" value="1"/>
</dbReference>
<evidence type="ECO:0000313" key="3">
    <source>
        <dbReference type="Proteomes" id="UP000215377"/>
    </source>
</evidence>
<name>A0A225NAE1_9RHOB</name>
<evidence type="ECO:0000313" key="2">
    <source>
        <dbReference type="EMBL" id="OWU66791.1"/>
    </source>
</evidence>
<sequence>MADNIERGSVGSSFDDFLKEQGTLEETTAQAIKRVLAYQLAEAMKEKRISKVEMARKLATSRSQLDRLLDPEQDGVTLGTLSRAAEVLGRKLTVNLQ</sequence>
<organism evidence="2 3">
    <name type="scientific">Marinibacterium profundimaris</name>
    <dbReference type="NCBI Taxonomy" id="1679460"/>
    <lineage>
        <taxon>Bacteria</taxon>
        <taxon>Pseudomonadati</taxon>
        <taxon>Pseudomonadota</taxon>
        <taxon>Alphaproteobacteria</taxon>
        <taxon>Rhodobacterales</taxon>
        <taxon>Paracoccaceae</taxon>
        <taxon>Marinibacterium</taxon>
    </lineage>
</organism>
<dbReference type="OrthoDB" id="9809434at2"/>
<protein>
    <submittedName>
        <fullName evidence="2">Fis family transcriptional regulator</fullName>
    </submittedName>
</protein>
<dbReference type="InterPro" id="IPR001387">
    <property type="entry name" value="Cro/C1-type_HTH"/>
</dbReference>
<comment type="caution">
    <text evidence="2">The sequence shown here is derived from an EMBL/GenBank/DDBJ whole genome shotgun (WGS) entry which is preliminary data.</text>
</comment>